<dbReference type="Proteomes" id="UP001054902">
    <property type="component" value="Unassembled WGS sequence"/>
</dbReference>
<name>A0AAD3H1V2_9STRA</name>
<sequence>MRQLYLFMKLALFFLASKQVEAFVNIPTSVRIQTLNQSSTSIRLSSSDEGGTFRVFAEYAWEKLLNSELGLSEDNIPVPKDLEKNTSEAKGPVPPGTKIDIEIKAAAPSDEESPLRLVRYALLETLTPSESGIKSIPQAIQVLNLVMFPNSKLPLPVLGMDLVTLPGNKNLIAIDFQPTAPPTDDGEQNYDNMFPNYLEKYEERLKELHERHVQNQQDLLPFGGEIPPQAKRFFSPYALWTRIQDDDDKSRDAFSIIQTEVFKAYCEYFDLYLEMMTDLAVQKLALDAEYDVKQGHVDYLNYRRDFDPARPMLTRLYGEDYAEEVISDVLFKEL</sequence>
<evidence type="ECO:0000313" key="5">
    <source>
        <dbReference type="EMBL" id="GFH47270.1"/>
    </source>
</evidence>
<dbReference type="GO" id="GO:0010024">
    <property type="term" value="P:phytochromobilin biosynthetic process"/>
    <property type="evidence" value="ECO:0007669"/>
    <property type="project" value="InterPro"/>
</dbReference>
<dbReference type="AlphaFoldDB" id="A0AAD3H1V2"/>
<evidence type="ECO:0000256" key="2">
    <source>
        <dbReference type="ARBA" id="ARBA00023002"/>
    </source>
</evidence>
<keyword evidence="6" id="KW-1185">Reference proteome</keyword>
<reference evidence="5 6" key="1">
    <citation type="journal article" date="2021" name="Sci. Rep.">
        <title>The genome of the diatom Chaetoceros tenuissimus carries an ancient integrated fragment of an extant virus.</title>
        <authorList>
            <person name="Hongo Y."/>
            <person name="Kimura K."/>
            <person name="Takaki Y."/>
            <person name="Yoshida Y."/>
            <person name="Baba S."/>
            <person name="Kobayashi G."/>
            <person name="Nagasaki K."/>
            <person name="Hano T."/>
            <person name="Tomaru Y."/>
        </authorList>
    </citation>
    <scope>NUCLEOTIDE SEQUENCE [LARGE SCALE GENOMIC DNA]</scope>
    <source>
        <strain evidence="5 6">NIES-3715</strain>
    </source>
</reference>
<accession>A0AAD3H1V2</accession>
<comment type="similarity">
    <text evidence="1">Belongs to the HY2 family.</text>
</comment>
<organism evidence="5 6">
    <name type="scientific">Chaetoceros tenuissimus</name>
    <dbReference type="NCBI Taxonomy" id="426638"/>
    <lineage>
        <taxon>Eukaryota</taxon>
        <taxon>Sar</taxon>
        <taxon>Stramenopiles</taxon>
        <taxon>Ochrophyta</taxon>
        <taxon>Bacillariophyta</taxon>
        <taxon>Coscinodiscophyceae</taxon>
        <taxon>Chaetocerotophycidae</taxon>
        <taxon>Chaetocerotales</taxon>
        <taxon>Chaetocerotaceae</taxon>
        <taxon>Chaetoceros</taxon>
    </lineage>
</organism>
<dbReference type="EMBL" id="BLLK01000022">
    <property type="protein sequence ID" value="GFH47270.1"/>
    <property type="molecule type" value="Genomic_DNA"/>
</dbReference>
<protein>
    <submittedName>
        <fullName evidence="5">Uncharacterized protein</fullName>
    </submittedName>
</protein>
<evidence type="ECO:0000256" key="3">
    <source>
        <dbReference type="SAM" id="MobiDB-lite"/>
    </source>
</evidence>
<gene>
    <name evidence="5" type="ORF">CTEN210_03745</name>
</gene>
<keyword evidence="4" id="KW-0732">Signal</keyword>
<keyword evidence="2" id="KW-0560">Oxidoreductase</keyword>
<dbReference type="PANTHER" id="PTHR34557">
    <property type="entry name" value="PHYTOCHROMOBILIN:FERREDOXIN OXIDOREDUCTASE, CHLOROPLASTIC"/>
    <property type="match status" value="1"/>
</dbReference>
<dbReference type="Gene3D" id="3.40.1500.20">
    <property type="match status" value="1"/>
</dbReference>
<evidence type="ECO:0000313" key="6">
    <source>
        <dbReference type="Proteomes" id="UP001054902"/>
    </source>
</evidence>
<feature type="signal peptide" evidence="4">
    <location>
        <begin position="1"/>
        <end position="22"/>
    </location>
</feature>
<dbReference type="PANTHER" id="PTHR34557:SF1">
    <property type="entry name" value="PHYTOCHROMOBILIN:FERREDOXIN OXIDOREDUCTASE, CHLOROPLASTIC"/>
    <property type="match status" value="1"/>
</dbReference>
<dbReference type="InterPro" id="IPR009249">
    <property type="entry name" value="Ferredoxin-dep_bilin_Rdtase"/>
</dbReference>
<evidence type="ECO:0000256" key="4">
    <source>
        <dbReference type="SAM" id="SignalP"/>
    </source>
</evidence>
<dbReference type="GO" id="GO:0050897">
    <property type="term" value="F:cobalt ion binding"/>
    <property type="evidence" value="ECO:0007669"/>
    <property type="project" value="InterPro"/>
</dbReference>
<comment type="caution">
    <text evidence="5">The sequence shown here is derived from an EMBL/GenBank/DDBJ whole genome shotgun (WGS) entry which is preliminary data.</text>
</comment>
<evidence type="ECO:0000256" key="1">
    <source>
        <dbReference type="ARBA" id="ARBA00006908"/>
    </source>
</evidence>
<feature type="chain" id="PRO_5042233301" evidence="4">
    <location>
        <begin position="23"/>
        <end position="334"/>
    </location>
</feature>
<proteinExistence type="inferred from homology"/>
<dbReference type="Pfam" id="PF05996">
    <property type="entry name" value="Fe_bilin_red"/>
    <property type="match status" value="1"/>
</dbReference>
<dbReference type="GO" id="GO:0016636">
    <property type="term" value="F:oxidoreductase activity, acting on the CH-CH group of donors, iron-sulfur protein as acceptor"/>
    <property type="evidence" value="ECO:0007669"/>
    <property type="project" value="InterPro"/>
</dbReference>
<feature type="region of interest" description="Disordered" evidence="3">
    <location>
        <begin position="76"/>
        <end position="97"/>
    </location>
</feature>